<evidence type="ECO:0000256" key="1">
    <source>
        <dbReference type="SAM" id="MobiDB-lite"/>
    </source>
</evidence>
<proteinExistence type="predicted"/>
<dbReference type="Proteomes" id="UP000033710">
    <property type="component" value="Unassembled WGS sequence"/>
</dbReference>
<dbReference type="KEGG" id="ssck:SPSK_05305"/>
<sequence length="441" mass="48329">MCFIEFVGYTCGHTSLPVLRPCPLTTASHTFPACSRRGDKTFFAGEMCSACQKIVHSRATQIEEYEHRFMHERGVCGCETVFPYLIRPRVIGSCDGGGNEHTVTSYHAGDSHGRTDVWAGDGADRTSETPDIPETTEIQLPPLLCEATDPAGRTTVSVRLSSLYAAEWVTDHRARHDTGLCQCRIDFRAYKEAKCDGIERPEVWTGETQAENDTGASRSLRRAVSMSVISSSSDSEEFTTPARQLTRSSSHDDFSYFLAGDGQQANASKGLVTAAGALQDALYDAQGSQDHVVQEDGFVVAHTPITPLPSKSVRYGGAVFAEVPEYLRLMGPFLSQPSPYAPGSSDQAVMLDCVLDETGGELTLFEGHRNEGFSWGADHVQNQSRQSSGRPRARTMANMKEHHEQQARMRVPLVGFPIGAGPEGVSHAIPWRNRPPCWRRS</sequence>
<organism evidence="2 3">
    <name type="scientific">Sporothrix schenckii 1099-18</name>
    <dbReference type="NCBI Taxonomy" id="1397361"/>
    <lineage>
        <taxon>Eukaryota</taxon>
        <taxon>Fungi</taxon>
        <taxon>Dikarya</taxon>
        <taxon>Ascomycota</taxon>
        <taxon>Pezizomycotina</taxon>
        <taxon>Sordariomycetes</taxon>
        <taxon>Sordariomycetidae</taxon>
        <taxon>Ophiostomatales</taxon>
        <taxon>Ophiostomataceae</taxon>
        <taxon>Sporothrix</taxon>
    </lineage>
</organism>
<reference evidence="2 3" key="1">
    <citation type="journal article" date="2014" name="BMC Genomics">
        <title>Comparative genomics of the major fungal agents of human and animal Sporotrichosis: Sporothrix schenckii and Sporothrix brasiliensis.</title>
        <authorList>
            <person name="Teixeira M.M."/>
            <person name="de Almeida L.G."/>
            <person name="Kubitschek-Barreira P."/>
            <person name="Alves F.L."/>
            <person name="Kioshima E.S."/>
            <person name="Abadio A.K."/>
            <person name="Fernandes L."/>
            <person name="Derengowski L.S."/>
            <person name="Ferreira K.S."/>
            <person name="Souza R.C."/>
            <person name="Ruiz J.C."/>
            <person name="de Andrade N.C."/>
            <person name="Paes H.C."/>
            <person name="Nicola A.M."/>
            <person name="Albuquerque P."/>
            <person name="Gerber A.L."/>
            <person name="Martins V.P."/>
            <person name="Peconick L.D."/>
            <person name="Neto A.V."/>
            <person name="Chaucanez C.B."/>
            <person name="Silva P.A."/>
            <person name="Cunha O.L."/>
            <person name="de Oliveira F.F."/>
            <person name="dos Santos T.C."/>
            <person name="Barros A.L."/>
            <person name="Soares M.A."/>
            <person name="de Oliveira L.M."/>
            <person name="Marini M.M."/>
            <person name="Villalobos-Duno H."/>
            <person name="Cunha M.M."/>
            <person name="de Hoog S."/>
            <person name="da Silveira J.F."/>
            <person name="Henrissat B."/>
            <person name="Nino-Vega G.A."/>
            <person name="Cisalpino P.S."/>
            <person name="Mora-Montes H.M."/>
            <person name="Almeida S.R."/>
            <person name="Stajich J.E."/>
            <person name="Lopes-Bezerra L.M."/>
            <person name="Vasconcelos A.T."/>
            <person name="Felipe M.S."/>
        </authorList>
    </citation>
    <scope>NUCLEOTIDE SEQUENCE [LARGE SCALE GENOMIC DNA]</scope>
    <source>
        <strain evidence="2 3">1099-18</strain>
    </source>
</reference>
<dbReference type="VEuPathDB" id="FungiDB:SPSK_05305"/>
<dbReference type="OrthoDB" id="3438093at2759"/>
<dbReference type="EMBL" id="AXCR01000012">
    <property type="protein sequence ID" value="KJR80621.1"/>
    <property type="molecule type" value="Genomic_DNA"/>
</dbReference>
<accession>A0A0F2LXJ9</accession>
<evidence type="ECO:0000313" key="2">
    <source>
        <dbReference type="EMBL" id="KJR80621.1"/>
    </source>
</evidence>
<dbReference type="GeneID" id="27667331"/>
<dbReference type="AlphaFoldDB" id="A0A0F2LXJ9"/>
<evidence type="ECO:0000313" key="3">
    <source>
        <dbReference type="Proteomes" id="UP000033710"/>
    </source>
</evidence>
<name>A0A0F2LXJ9_SPOSC</name>
<dbReference type="RefSeq" id="XP_016583297.1">
    <property type="nucleotide sequence ID" value="XM_016732054.1"/>
</dbReference>
<protein>
    <submittedName>
        <fullName evidence="2">Uncharacterized protein</fullName>
    </submittedName>
</protein>
<gene>
    <name evidence="2" type="ORF">SPSK_05305</name>
</gene>
<comment type="caution">
    <text evidence="2">The sequence shown here is derived from an EMBL/GenBank/DDBJ whole genome shotgun (WGS) entry which is preliminary data.</text>
</comment>
<feature type="region of interest" description="Disordered" evidence="1">
    <location>
        <begin position="114"/>
        <end position="134"/>
    </location>
</feature>
<reference evidence="2 3" key="2">
    <citation type="journal article" date="2015" name="Eukaryot. Cell">
        <title>Asexual propagation of a virulent clone complex in a human and feline outbreak of sporotrichosis.</title>
        <authorList>
            <person name="Teixeira Mde M."/>
            <person name="Rodrigues A.M."/>
            <person name="Tsui C.K."/>
            <person name="de Almeida L.G."/>
            <person name="Van Diepeningen A.D."/>
            <person name="van den Ende B.G."/>
            <person name="Fernandes G.F."/>
            <person name="Kano R."/>
            <person name="Hamelin R.C."/>
            <person name="Lopes-Bezerra L.M."/>
            <person name="Vasconcelos A.T."/>
            <person name="de Hoog S."/>
            <person name="de Camargo Z.P."/>
            <person name="Felipe M.S."/>
        </authorList>
    </citation>
    <scope>NUCLEOTIDE SEQUENCE [LARGE SCALE GENOMIC DNA]</scope>
    <source>
        <strain evidence="2 3">1099-18</strain>
    </source>
</reference>